<dbReference type="AlphaFoldDB" id="A0A166SLK9"/>
<organism evidence="1 2">
    <name type="scientific">Athelia psychrophila</name>
    <dbReference type="NCBI Taxonomy" id="1759441"/>
    <lineage>
        <taxon>Eukaryota</taxon>
        <taxon>Fungi</taxon>
        <taxon>Dikarya</taxon>
        <taxon>Basidiomycota</taxon>
        <taxon>Agaricomycotina</taxon>
        <taxon>Agaricomycetes</taxon>
        <taxon>Agaricomycetidae</taxon>
        <taxon>Atheliales</taxon>
        <taxon>Atheliaceae</taxon>
        <taxon>Athelia</taxon>
    </lineage>
</organism>
<proteinExistence type="predicted"/>
<keyword evidence="2" id="KW-1185">Reference proteome</keyword>
<sequence>MCRHMCDTGRTFCCELGGDSEFIVHTGHEKMSTPGPKIVEEKNVSGLKCRWHDALIIHVDSVWACTGLVRKAIDKSAGRHILNRGTKDVVKEATEFLARLQCGRVTQFVVGFSPLNRVPGSHNNCLVYLNSVSQQCTLDEHCSAATLPGFEGLVKPCKQSFGHDYVLSLIFASAGIAVSVK</sequence>
<dbReference type="EMBL" id="KV417498">
    <property type="protein sequence ID" value="KZP29593.1"/>
    <property type="molecule type" value="Genomic_DNA"/>
</dbReference>
<protein>
    <submittedName>
        <fullName evidence="1">Uncharacterized protein</fullName>
    </submittedName>
</protein>
<name>A0A166SLK9_9AGAM</name>
<evidence type="ECO:0000313" key="1">
    <source>
        <dbReference type="EMBL" id="KZP29593.1"/>
    </source>
</evidence>
<reference evidence="1 2" key="1">
    <citation type="journal article" date="2016" name="Mol. Biol. Evol.">
        <title>Comparative Genomics of Early-Diverging Mushroom-Forming Fungi Provides Insights into the Origins of Lignocellulose Decay Capabilities.</title>
        <authorList>
            <person name="Nagy L.G."/>
            <person name="Riley R."/>
            <person name="Tritt A."/>
            <person name="Adam C."/>
            <person name="Daum C."/>
            <person name="Floudas D."/>
            <person name="Sun H."/>
            <person name="Yadav J.S."/>
            <person name="Pangilinan J."/>
            <person name="Larsson K.H."/>
            <person name="Matsuura K."/>
            <person name="Barry K."/>
            <person name="Labutti K."/>
            <person name="Kuo R."/>
            <person name="Ohm R.A."/>
            <person name="Bhattacharya S.S."/>
            <person name="Shirouzu T."/>
            <person name="Yoshinaga Y."/>
            <person name="Martin F.M."/>
            <person name="Grigoriev I.V."/>
            <person name="Hibbett D.S."/>
        </authorList>
    </citation>
    <scope>NUCLEOTIDE SEQUENCE [LARGE SCALE GENOMIC DNA]</scope>
    <source>
        <strain evidence="1 2">CBS 109695</strain>
    </source>
</reference>
<evidence type="ECO:0000313" key="2">
    <source>
        <dbReference type="Proteomes" id="UP000076532"/>
    </source>
</evidence>
<dbReference type="Proteomes" id="UP000076532">
    <property type="component" value="Unassembled WGS sequence"/>
</dbReference>
<accession>A0A166SLK9</accession>
<gene>
    <name evidence="1" type="ORF">FIBSPDRAFT_926999</name>
</gene>